<dbReference type="Gene3D" id="3.40.50.12780">
    <property type="entry name" value="N-terminal domain of ligase-like"/>
    <property type="match status" value="1"/>
</dbReference>
<dbReference type="Pfam" id="PF00501">
    <property type="entry name" value="AMP-binding"/>
    <property type="match status" value="1"/>
</dbReference>
<dbReference type="InterPro" id="IPR010071">
    <property type="entry name" value="AA_adenyl_dom"/>
</dbReference>
<keyword evidence="4" id="KW-1185">Reference proteome</keyword>
<dbReference type="InterPro" id="IPR020845">
    <property type="entry name" value="AMP-binding_CS"/>
</dbReference>
<dbReference type="CDD" id="cd05930">
    <property type="entry name" value="A_NRPS"/>
    <property type="match status" value="1"/>
</dbReference>
<feature type="domain" description="AMP-dependent synthetase/ligase" evidence="1">
    <location>
        <begin position="15"/>
        <end position="368"/>
    </location>
</feature>
<dbReference type="SUPFAM" id="SSF56801">
    <property type="entry name" value="Acetyl-CoA synthetase-like"/>
    <property type="match status" value="1"/>
</dbReference>
<protein>
    <submittedName>
        <fullName evidence="3">Phenylalanine racemase</fullName>
    </submittedName>
</protein>
<evidence type="ECO:0000259" key="1">
    <source>
        <dbReference type="Pfam" id="PF00501"/>
    </source>
</evidence>
<name>A0A261UGE7_9BORD</name>
<comment type="caution">
    <text evidence="3">The sequence shown here is derived from an EMBL/GenBank/DDBJ whole genome shotgun (WGS) entry which is preliminary data.</text>
</comment>
<organism evidence="3 4">
    <name type="scientific">Bordetella genomosp. 11</name>
    <dbReference type="NCBI Taxonomy" id="1416808"/>
    <lineage>
        <taxon>Bacteria</taxon>
        <taxon>Pseudomonadati</taxon>
        <taxon>Pseudomonadota</taxon>
        <taxon>Betaproteobacteria</taxon>
        <taxon>Burkholderiales</taxon>
        <taxon>Alcaligenaceae</taxon>
        <taxon>Bordetella</taxon>
    </lineage>
</organism>
<dbReference type="PANTHER" id="PTHR45527:SF1">
    <property type="entry name" value="FATTY ACID SYNTHASE"/>
    <property type="match status" value="1"/>
</dbReference>
<evidence type="ECO:0000259" key="2">
    <source>
        <dbReference type="Pfam" id="PF13193"/>
    </source>
</evidence>
<dbReference type="GO" id="GO:0031177">
    <property type="term" value="F:phosphopantetheine binding"/>
    <property type="evidence" value="ECO:0007669"/>
    <property type="project" value="TreeGrafter"/>
</dbReference>
<dbReference type="Pfam" id="PF13193">
    <property type="entry name" value="AMP-binding_C"/>
    <property type="match status" value="1"/>
</dbReference>
<dbReference type="GO" id="GO:0043041">
    <property type="term" value="P:amino acid activation for nonribosomal peptide biosynthetic process"/>
    <property type="evidence" value="ECO:0007669"/>
    <property type="project" value="TreeGrafter"/>
</dbReference>
<dbReference type="InterPro" id="IPR045851">
    <property type="entry name" value="AMP-bd_C_sf"/>
</dbReference>
<dbReference type="RefSeq" id="WP_094841697.1">
    <property type="nucleotide sequence ID" value="NZ_NEVS01000004.1"/>
</dbReference>
<sequence length="510" mass="56972">MQTNAIEYFEGGALAHAPRKTAILDGDSRYTFDEVASHAKRLAMAILARQPALNRPIAVYLPKNAQTVFADLAIVYCGNCYANLDVRSPRERVAAILGNLDYELVLTSAAGAEALADMGVPADRVLRIEDALASQGDWDETALAARREQVIDTDPLCIIHTSGSTGIPKGVALNHRSTIDFMDWAFATLKLDGSEVIGSLSPFYFDIYSLELFLCLAKGATLDIIPESLSTFPARLLEHLRENEVSFIFWVPTIMVAIANQDLLSRLPLPAMRKVLFAGEVFPTRHLNTWRRQLPQAMFVNLYGPIEITVDCTYFIVDRDMADDEKLPIGIPCRNSDVLIITDDNRPAGPLEHGELCVRGSSLALGYWNNPEKTAQAFTQNPLQTHYPERIYRTGDIVYRNERGEIMFVGRKDYQIKHMGYRIELGEIEHAALQVPGIKNACVVYDAPRKEIVLYVESPEEIAAADLRRDLSGKLPKYMLPTVFERVPQMPRNPNGKIDRLALQQRRAAA</sequence>
<dbReference type="InterPro" id="IPR025110">
    <property type="entry name" value="AMP-bd_C"/>
</dbReference>
<dbReference type="GO" id="GO:0044550">
    <property type="term" value="P:secondary metabolite biosynthetic process"/>
    <property type="evidence" value="ECO:0007669"/>
    <property type="project" value="TreeGrafter"/>
</dbReference>
<dbReference type="InterPro" id="IPR000873">
    <property type="entry name" value="AMP-dep_synth/lig_dom"/>
</dbReference>
<evidence type="ECO:0000313" key="3">
    <source>
        <dbReference type="EMBL" id="OZI60280.1"/>
    </source>
</evidence>
<dbReference type="Proteomes" id="UP000215767">
    <property type="component" value="Unassembled WGS sequence"/>
</dbReference>
<dbReference type="NCBIfam" id="TIGR01733">
    <property type="entry name" value="AA-adenyl-dom"/>
    <property type="match status" value="1"/>
</dbReference>
<gene>
    <name evidence="3" type="ORF">CAL28_12640</name>
</gene>
<dbReference type="EMBL" id="NEVS01000004">
    <property type="protein sequence ID" value="OZI60280.1"/>
    <property type="molecule type" value="Genomic_DNA"/>
</dbReference>
<dbReference type="OrthoDB" id="6297021at2"/>
<dbReference type="GO" id="GO:0005737">
    <property type="term" value="C:cytoplasm"/>
    <property type="evidence" value="ECO:0007669"/>
    <property type="project" value="TreeGrafter"/>
</dbReference>
<accession>A0A261UGE7</accession>
<feature type="domain" description="AMP-binding enzyme C-terminal" evidence="2">
    <location>
        <begin position="427"/>
        <end position="497"/>
    </location>
</feature>
<dbReference type="PROSITE" id="PS00455">
    <property type="entry name" value="AMP_BINDING"/>
    <property type="match status" value="1"/>
</dbReference>
<evidence type="ECO:0000313" key="4">
    <source>
        <dbReference type="Proteomes" id="UP000215767"/>
    </source>
</evidence>
<proteinExistence type="predicted"/>
<dbReference type="PANTHER" id="PTHR45527">
    <property type="entry name" value="NONRIBOSOMAL PEPTIDE SYNTHETASE"/>
    <property type="match status" value="1"/>
</dbReference>
<dbReference type="Gene3D" id="3.30.300.30">
    <property type="match status" value="1"/>
</dbReference>
<dbReference type="AlphaFoldDB" id="A0A261UGE7"/>
<reference evidence="4" key="1">
    <citation type="submission" date="2017-05" db="EMBL/GenBank/DDBJ databases">
        <title>Complete and WGS of Bordetella genogroups.</title>
        <authorList>
            <person name="Spilker T."/>
            <person name="Lipuma J."/>
        </authorList>
    </citation>
    <scope>NUCLEOTIDE SEQUENCE [LARGE SCALE GENOMIC DNA]</scope>
    <source>
        <strain evidence="4">AU8856</strain>
    </source>
</reference>
<dbReference type="InterPro" id="IPR042099">
    <property type="entry name" value="ANL_N_sf"/>
</dbReference>